<name>A0ABN8J703_9NEOP</name>
<dbReference type="SUPFAM" id="SSF50978">
    <property type="entry name" value="WD40 repeat-like"/>
    <property type="match status" value="1"/>
</dbReference>
<comment type="caution">
    <text evidence="2">The sequence shown here is derived from an EMBL/GenBank/DDBJ whole genome shotgun (WGS) entry which is preliminary data.</text>
</comment>
<sequence>MSLESLEPALVYTLRANHGEVSCIDIKGSLLATGGGDGALRLWQWSRGVGWTEAGAVSRAHRYGVTAAQWAASGALLASAGVDGAARVWSRTLTARRALLAPG</sequence>
<feature type="repeat" description="WD" evidence="1">
    <location>
        <begin position="14"/>
        <end position="44"/>
    </location>
</feature>
<dbReference type="PROSITE" id="PS50082">
    <property type="entry name" value="WD_REPEATS_2"/>
    <property type="match status" value="2"/>
</dbReference>
<dbReference type="Proteomes" id="UP000837857">
    <property type="component" value="Unassembled WGS sequence"/>
</dbReference>
<accession>A0ABN8J703</accession>
<dbReference type="EMBL" id="CAKOGK010000092">
    <property type="protein sequence ID" value="CAH2079681.1"/>
    <property type="molecule type" value="Genomic_DNA"/>
</dbReference>
<dbReference type="Gene3D" id="2.130.10.10">
    <property type="entry name" value="YVTN repeat-like/Quinoprotein amine dehydrogenase"/>
    <property type="match status" value="1"/>
</dbReference>
<organism evidence="2 3">
    <name type="scientific">Iphiclides podalirius</name>
    <name type="common">scarce swallowtail</name>
    <dbReference type="NCBI Taxonomy" id="110791"/>
    <lineage>
        <taxon>Eukaryota</taxon>
        <taxon>Metazoa</taxon>
        <taxon>Ecdysozoa</taxon>
        <taxon>Arthropoda</taxon>
        <taxon>Hexapoda</taxon>
        <taxon>Insecta</taxon>
        <taxon>Pterygota</taxon>
        <taxon>Neoptera</taxon>
        <taxon>Endopterygota</taxon>
        <taxon>Lepidoptera</taxon>
        <taxon>Glossata</taxon>
        <taxon>Ditrysia</taxon>
        <taxon>Papilionoidea</taxon>
        <taxon>Papilionidae</taxon>
        <taxon>Papilioninae</taxon>
        <taxon>Iphiclides</taxon>
    </lineage>
</organism>
<dbReference type="PROSITE" id="PS50294">
    <property type="entry name" value="WD_REPEATS_REGION"/>
    <property type="match status" value="1"/>
</dbReference>
<reference evidence="2" key="1">
    <citation type="submission" date="2022-03" db="EMBL/GenBank/DDBJ databases">
        <authorList>
            <person name="Martin H S."/>
        </authorList>
    </citation>
    <scope>NUCLEOTIDE SEQUENCE [LARGE SCALE GENOMIC DNA]</scope>
</reference>
<gene>
    <name evidence="2" type="ORF">IPOD504_LOCUS17729</name>
</gene>
<dbReference type="Pfam" id="PF00400">
    <property type="entry name" value="WD40"/>
    <property type="match status" value="2"/>
</dbReference>
<protein>
    <submittedName>
        <fullName evidence="2">Uncharacterized protein</fullName>
    </submittedName>
</protein>
<dbReference type="InterPro" id="IPR036322">
    <property type="entry name" value="WD40_repeat_dom_sf"/>
</dbReference>
<dbReference type="SMART" id="SM00320">
    <property type="entry name" value="WD40"/>
    <property type="match status" value="2"/>
</dbReference>
<keyword evidence="3" id="KW-1185">Reference proteome</keyword>
<dbReference type="InterPro" id="IPR001680">
    <property type="entry name" value="WD40_rpt"/>
</dbReference>
<feature type="repeat" description="WD" evidence="1">
    <location>
        <begin position="58"/>
        <end position="90"/>
    </location>
</feature>
<evidence type="ECO:0000256" key="1">
    <source>
        <dbReference type="PROSITE-ProRule" id="PRU00221"/>
    </source>
</evidence>
<evidence type="ECO:0000313" key="3">
    <source>
        <dbReference type="Proteomes" id="UP000837857"/>
    </source>
</evidence>
<feature type="non-terminal residue" evidence="2">
    <location>
        <position position="103"/>
    </location>
</feature>
<evidence type="ECO:0000313" key="2">
    <source>
        <dbReference type="EMBL" id="CAH2079681.1"/>
    </source>
</evidence>
<dbReference type="InterPro" id="IPR015943">
    <property type="entry name" value="WD40/YVTN_repeat-like_dom_sf"/>
</dbReference>
<keyword evidence="1" id="KW-0853">WD repeat</keyword>
<proteinExistence type="predicted"/>